<proteinExistence type="predicted"/>
<feature type="transmembrane region" description="Helical" evidence="1">
    <location>
        <begin position="16"/>
        <end position="36"/>
    </location>
</feature>
<keyword evidence="1" id="KW-0472">Membrane</keyword>
<evidence type="ECO:0000313" key="3">
    <source>
        <dbReference type="Proteomes" id="UP001209755"/>
    </source>
</evidence>
<dbReference type="Proteomes" id="UP001209755">
    <property type="component" value="Unassembled WGS sequence"/>
</dbReference>
<dbReference type="RefSeq" id="WP_264603140.1">
    <property type="nucleotide sequence ID" value="NZ_JAOQNS010000013.1"/>
</dbReference>
<keyword evidence="1" id="KW-0812">Transmembrane</keyword>
<organism evidence="2 3">
    <name type="scientific">Rhodobium gokarnense</name>
    <dbReference type="NCBI Taxonomy" id="364296"/>
    <lineage>
        <taxon>Bacteria</taxon>
        <taxon>Pseudomonadati</taxon>
        <taxon>Pseudomonadota</taxon>
        <taxon>Alphaproteobacteria</taxon>
        <taxon>Hyphomicrobiales</taxon>
        <taxon>Rhodobiaceae</taxon>
        <taxon>Rhodobium</taxon>
    </lineage>
</organism>
<comment type="caution">
    <text evidence="2">The sequence shown here is derived from an EMBL/GenBank/DDBJ whole genome shotgun (WGS) entry which is preliminary data.</text>
</comment>
<name>A0ABT3HGP6_9HYPH</name>
<protein>
    <submittedName>
        <fullName evidence="2">Uncharacterized protein</fullName>
    </submittedName>
</protein>
<reference evidence="3" key="1">
    <citation type="submission" date="2023-07" db="EMBL/GenBank/DDBJ databases">
        <title>Genome sequencing of Purple Non-Sulfur Bacteria from various extreme environments.</title>
        <authorList>
            <person name="Mayer M."/>
        </authorList>
    </citation>
    <scope>NUCLEOTIDE SEQUENCE [LARGE SCALE GENOMIC DNA]</scope>
    <source>
        <strain evidence="3">DSM 17935</strain>
    </source>
</reference>
<accession>A0ABT3HGP6</accession>
<sequence length="175" mass="20190">MRNDFGDDFVKNTKKFSYIIFFILISLTIAVLSYFLTKEIIIKRNNEALTRKILNLGPKPTPLQSLFPDIEWDEFCRIGGYSVISITIKAQYGIDIDNYTMKPRDFDIEEGEIGIALINHGREAIYTYKINSVEISSISGPDCLSKRTSNVRLIRRKKDKPRSWDAPQLIFSNED</sequence>
<gene>
    <name evidence="2" type="ORF">M2319_003920</name>
</gene>
<evidence type="ECO:0000256" key="1">
    <source>
        <dbReference type="SAM" id="Phobius"/>
    </source>
</evidence>
<keyword evidence="3" id="KW-1185">Reference proteome</keyword>
<evidence type="ECO:0000313" key="2">
    <source>
        <dbReference type="EMBL" id="MCW2309564.1"/>
    </source>
</evidence>
<dbReference type="EMBL" id="JAOQNS010000013">
    <property type="protein sequence ID" value="MCW2309564.1"/>
    <property type="molecule type" value="Genomic_DNA"/>
</dbReference>
<keyword evidence="1" id="KW-1133">Transmembrane helix</keyword>